<dbReference type="PANTHER" id="PTHR46553">
    <property type="entry name" value="ADENINE NUCLEOTIDE ALPHA HYDROLASES-LIKE SUPERFAMILY PROTEIN"/>
    <property type="match status" value="1"/>
</dbReference>
<name>A0A4P9W510_9FUNG</name>
<sequence>VSSDWTRCGNVDGWARLLTFLCPPFFLAQVKCRAIALRGDAREEILAKSEELKAELVVVGSRGMGAFKRAVLGSVSDYILHHSACPVLVVKPDLTKPA</sequence>
<dbReference type="OrthoDB" id="843225at2759"/>
<protein>
    <recommendedName>
        <fullName evidence="1">UspA domain-containing protein</fullName>
    </recommendedName>
</protein>
<dbReference type="Gene3D" id="3.40.50.620">
    <property type="entry name" value="HUPs"/>
    <property type="match status" value="1"/>
</dbReference>
<feature type="domain" description="UspA" evidence="1">
    <location>
        <begin position="29"/>
        <end position="91"/>
    </location>
</feature>
<evidence type="ECO:0000313" key="2">
    <source>
        <dbReference type="EMBL" id="RKO87022.1"/>
    </source>
</evidence>
<dbReference type="EMBL" id="KZ997739">
    <property type="protein sequence ID" value="RKO87022.1"/>
    <property type="molecule type" value="Genomic_DNA"/>
</dbReference>
<dbReference type="CDD" id="cd23659">
    <property type="entry name" value="USP_At3g01520-like"/>
    <property type="match status" value="1"/>
</dbReference>
<feature type="non-terminal residue" evidence="2">
    <location>
        <position position="98"/>
    </location>
</feature>
<evidence type="ECO:0000259" key="1">
    <source>
        <dbReference type="Pfam" id="PF00582"/>
    </source>
</evidence>
<dbReference type="PRINTS" id="PR01438">
    <property type="entry name" value="UNVRSLSTRESS"/>
</dbReference>
<reference evidence="3" key="1">
    <citation type="journal article" date="2018" name="Nat. Microbiol.">
        <title>Leveraging single-cell genomics to expand the fungal tree of life.</title>
        <authorList>
            <person name="Ahrendt S.R."/>
            <person name="Quandt C.A."/>
            <person name="Ciobanu D."/>
            <person name="Clum A."/>
            <person name="Salamov A."/>
            <person name="Andreopoulos B."/>
            <person name="Cheng J.F."/>
            <person name="Woyke T."/>
            <person name="Pelin A."/>
            <person name="Henrissat B."/>
            <person name="Reynolds N.K."/>
            <person name="Benny G.L."/>
            <person name="Smith M.E."/>
            <person name="James T.Y."/>
            <person name="Grigoriev I.V."/>
        </authorList>
    </citation>
    <scope>NUCLEOTIDE SEQUENCE [LARGE SCALE GENOMIC DNA]</scope>
</reference>
<organism evidence="2 3">
    <name type="scientific">Blyttiomyces helicus</name>
    <dbReference type="NCBI Taxonomy" id="388810"/>
    <lineage>
        <taxon>Eukaryota</taxon>
        <taxon>Fungi</taxon>
        <taxon>Fungi incertae sedis</taxon>
        <taxon>Chytridiomycota</taxon>
        <taxon>Chytridiomycota incertae sedis</taxon>
        <taxon>Chytridiomycetes</taxon>
        <taxon>Chytridiomycetes incertae sedis</taxon>
        <taxon>Blyttiomyces</taxon>
    </lineage>
</organism>
<accession>A0A4P9W510</accession>
<evidence type="ECO:0000313" key="3">
    <source>
        <dbReference type="Proteomes" id="UP000269721"/>
    </source>
</evidence>
<dbReference type="SUPFAM" id="SSF52402">
    <property type="entry name" value="Adenine nucleotide alpha hydrolases-like"/>
    <property type="match status" value="1"/>
</dbReference>
<proteinExistence type="predicted"/>
<dbReference type="PANTHER" id="PTHR46553:SF3">
    <property type="entry name" value="ADENINE NUCLEOTIDE ALPHA HYDROLASES-LIKE SUPERFAMILY PROTEIN"/>
    <property type="match status" value="1"/>
</dbReference>
<keyword evidence="3" id="KW-1185">Reference proteome</keyword>
<dbReference type="InterPro" id="IPR006016">
    <property type="entry name" value="UspA"/>
</dbReference>
<dbReference type="AlphaFoldDB" id="A0A4P9W510"/>
<dbReference type="Proteomes" id="UP000269721">
    <property type="component" value="Unassembled WGS sequence"/>
</dbReference>
<dbReference type="InterPro" id="IPR006015">
    <property type="entry name" value="Universal_stress_UspA"/>
</dbReference>
<feature type="non-terminal residue" evidence="2">
    <location>
        <position position="1"/>
    </location>
</feature>
<gene>
    <name evidence="2" type="ORF">BDK51DRAFT_11095</name>
</gene>
<dbReference type="InterPro" id="IPR014729">
    <property type="entry name" value="Rossmann-like_a/b/a_fold"/>
</dbReference>
<dbReference type="Pfam" id="PF00582">
    <property type="entry name" value="Usp"/>
    <property type="match status" value="1"/>
</dbReference>